<dbReference type="NCBIfam" id="TIGR03429">
    <property type="entry name" value="arom_pren_DMATS"/>
    <property type="match status" value="1"/>
</dbReference>
<evidence type="ECO:0000313" key="6">
    <source>
        <dbReference type="Proteomes" id="UP000234254"/>
    </source>
</evidence>
<feature type="binding site" evidence="3">
    <location>
        <position position="418"/>
    </location>
    <ligand>
        <name>dimethylallyl diphosphate</name>
        <dbReference type="ChEBI" id="CHEBI:57623"/>
    </ligand>
</feature>
<accession>A0A2I1D5Q1</accession>
<dbReference type="InterPro" id="IPR017795">
    <property type="entry name" value="ABBA_NscD-like"/>
</dbReference>
<dbReference type="VEuPathDB" id="FungiDB:P168DRAFT_326902"/>
<dbReference type="InterPro" id="IPR012148">
    <property type="entry name" value="ABBA_DMATS-like"/>
</dbReference>
<dbReference type="PANTHER" id="PTHR40627">
    <property type="entry name" value="INDOLE PRENYLTRANSFERASE TDIB-RELATED"/>
    <property type="match status" value="1"/>
</dbReference>
<dbReference type="SFLD" id="SFLDS00036">
    <property type="entry name" value="Aromatic_Prenyltransferase"/>
    <property type="match status" value="1"/>
</dbReference>
<evidence type="ECO:0000256" key="1">
    <source>
        <dbReference type="ARBA" id="ARBA00010209"/>
    </source>
</evidence>
<sequence length="432" mass="49252">MTKSTVEEHEARGATSKVFQDLTNAPTPPLPDAAQEEWWLDAGSLLSRLLQVGQYTLKQQEEHLLFFRQHFLPYFGPYPPRWNSVLTRSGLPLEYSLNFQQSRDPVVRISFEPVSHFAGTSADPFNKRPSEEMVDRVAKMRLRNFDRTLFDHFATETFITDNEVERIPNLDSYPVKTHTALAFDLNGDDICVKGYVHVRWKSMSSKTPIRDLIQTTFAKVKVKMNCAAAVDLVDAYMAETSSYNQYNFLAWDLTPLHQSRLKLYGAHNEVSLCKIEEVWTLGGRLTDQIATEGLGLIYRLWELLGLDSTTRQYGNGYDDYMNQGVDDRLSPLIWNYEMRAGSTRPSPKIYFPVHGENDLKVATAVSHFLASLGPKSEGANYVKCLASLYPHLDISMTSRLQAWISYSYTEKGVYMSVYYHSTSSYPLPSCAH</sequence>
<feature type="binding site" evidence="3">
    <location>
        <begin position="85"/>
        <end position="86"/>
    </location>
    <ligand>
        <name>L-tryptophan</name>
        <dbReference type="ChEBI" id="CHEBI:57912"/>
    </ligand>
</feature>
<dbReference type="InterPro" id="IPR033964">
    <property type="entry name" value="ABBA"/>
</dbReference>
<dbReference type="GeneID" id="36548696"/>
<evidence type="ECO:0000256" key="3">
    <source>
        <dbReference type="PIRSR" id="PIRSR000509-1"/>
    </source>
</evidence>
<name>A0A2I1D5Q1_ASPC2</name>
<proteinExistence type="inferred from homology"/>
<feature type="binding site" evidence="3">
    <location>
        <position position="264"/>
    </location>
    <ligand>
        <name>dimethylallyl diphosphate</name>
        <dbReference type="ChEBI" id="CHEBI:57623"/>
    </ligand>
</feature>
<dbReference type="AlphaFoldDB" id="A0A2I1D5Q1"/>
<feature type="binding site" evidence="3">
    <location>
        <position position="108"/>
    </location>
    <ligand>
        <name>dimethylallyl diphosphate</name>
        <dbReference type="ChEBI" id="CHEBI:57623"/>
    </ligand>
</feature>
<evidence type="ECO:0000313" key="5">
    <source>
        <dbReference type="EMBL" id="PKY05199.1"/>
    </source>
</evidence>
<feature type="binding site" evidence="3">
    <location>
        <position position="193"/>
    </location>
    <ligand>
        <name>dimethylallyl diphosphate</name>
        <dbReference type="ChEBI" id="CHEBI:57623"/>
    </ligand>
</feature>
<comment type="caution">
    <text evidence="5">The sequence shown here is derived from an EMBL/GenBank/DDBJ whole genome shotgun (WGS) entry which is preliminary data.</text>
</comment>
<feature type="region of interest" description="Disordered" evidence="4">
    <location>
        <begin position="1"/>
        <end position="27"/>
    </location>
</feature>
<dbReference type="Proteomes" id="UP000234254">
    <property type="component" value="Unassembled WGS sequence"/>
</dbReference>
<comment type="similarity">
    <text evidence="1">Belongs to the tryptophan dimethylallyltransferase family.</text>
</comment>
<feature type="binding site" evidence="3">
    <location>
        <position position="414"/>
    </location>
    <ligand>
        <name>dimethylallyl diphosphate</name>
        <dbReference type="ChEBI" id="CHEBI:57623"/>
    </ligand>
</feature>
<dbReference type="SFLD" id="SFLDG01162">
    <property type="entry name" value="I"/>
    <property type="match status" value="1"/>
</dbReference>
<gene>
    <name evidence="5" type="ORF">P168DRAFT_326902</name>
</gene>
<feature type="compositionally biased region" description="Basic and acidic residues" evidence="4">
    <location>
        <begin position="1"/>
        <end position="12"/>
    </location>
</feature>
<feature type="binding site" evidence="3">
    <location>
        <position position="262"/>
    </location>
    <ligand>
        <name>dimethylallyl diphosphate</name>
        <dbReference type="ChEBI" id="CHEBI:57623"/>
    </ligand>
</feature>
<dbReference type="RefSeq" id="XP_024693793.1">
    <property type="nucleotide sequence ID" value="XM_024841172.1"/>
</dbReference>
<feature type="binding site" evidence="3">
    <location>
        <position position="260"/>
    </location>
    <ligand>
        <name>dimethylallyl diphosphate</name>
        <dbReference type="ChEBI" id="CHEBI:57623"/>
    </ligand>
</feature>
<dbReference type="PIRSF" id="PIRSF000509">
    <property type="entry name" value="Trp_DMAT"/>
    <property type="match status" value="1"/>
</dbReference>
<organism evidence="5 6">
    <name type="scientific">Aspergillus campestris (strain IBT 28561)</name>
    <dbReference type="NCBI Taxonomy" id="1392248"/>
    <lineage>
        <taxon>Eukaryota</taxon>
        <taxon>Fungi</taxon>
        <taxon>Dikarya</taxon>
        <taxon>Ascomycota</taxon>
        <taxon>Pezizomycotina</taxon>
        <taxon>Eurotiomycetes</taxon>
        <taxon>Eurotiomycetidae</taxon>
        <taxon>Eurotiales</taxon>
        <taxon>Aspergillaceae</taxon>
        <taxon>Aspergillus</taxon>
        <taxon>Aspergillus subgen. Circumdati</taxon>
    </lineage>
</organism>
<dbReference type="Pfam" id="PF11991">
    <property type="entry name" value="Trp_DMAT"/>
    <property type="match status" value="1"/>
</dbReference>
<dbReference type="CDD" id="cd13929">
    <property type="entry name" value="PT-DMATS_CymD"/>
    <property type="match status" value="1"/>
</dbReference>
<dbReference type="GO" id="GO:0009820">
    <property type="term" value="P:alkaloid metabolic process"/>
    <property type="evidence" value="ECO:0007669"/>
    <property type="project" value="InterPro"/>
</dbReference>
<dbReference type="EMBL" id="MSFM01000005">
    <property type="protein sequence ID" value="PKY05199.1"/>
    <property type="molecule type" value="Genomic_DNA"/>
</dbReference>
<protein>
    <submittedName>
        <fullName evidence="5">Aromatic prenyltransferase</fullName>
    </submittedName>
</protein>
<dbReference type="OrthoDB" id="5392033at2759"/>
<evidence type="ECO:0000256" key="4">
    <source>
        <dbReference type="SAM" id="MobiDB-lite"/>
    </source>
</evidence>
<feature type="binding site" evidence="3">
    <location>
        <position position="94"/>
    </location>
    <ligand>
        <name>L-tryptophan</name>
        <dbReference type="ChEBI" id="CHEBI:57912"/>
    </ligand>
</feature>
<dbReference type="PANTHER" id="PTHR40627:SF3">
    <property type="entry name" value="PRENYLTRANSFERASE ASQH2-RELATED"/>
    <property type="match status" value="1"/>
</dbReference>
<keyword evidence="2" id="KW-0808">Transferase</keyword>
<feature type="binding site" evidence="3">
    <location>
        <position position="350"/>
    </location>
    <ligand>
        <name>dimethylallyl diphosphate</name>
        <dbReference type="ChEBI" id="CHEBI:57623"/>
    </ligand>
</feature>
<keyword evidence="6" id="KW-1185">Reference proteome</keyword>
<dbReference type="GO" id="GO:0016765">
    <property type="term" value="F:transferase activity, transferring alkyl or aryl (other than methyl) groups"/>
    <property type="evidence" value="ECO:0007669"/>
    <property type="project" value="InterPro"/>
</dbReference>
<reference evidence="5" key="1">
    <citation type="submission" date="2016-12" db="EMBL/GenBank/DDBJ databases">
        <title>The genomes of Aspergillus section Nigri reveals drivers in fungal speciation.</title>
        <authorList>
            <consortium name="DOE Joint Genome Institute"/>
            <person name="Vesth T.C."/>
            <person name="Nybo J."/>
            <person name="Theobald S."/>
            <person name="Brandl J."/>
            <person name="Frisvad J.C."/>
            <person name="Nielsen K.F."/>
            <person name="Lyhne E.K."/>
            <person name="Kogle M.E."/>
            <person name="Kuo A."/>
            <person name="Riley R."/>
            <person name="Clum A."/>
            <person name="Nolan M."/>
            <person name="Lipzen A."/>
            <person name="Salamov A."/>
            <person name="Henrissat B."/>
            <person name="Wiebenga A."/>
            <person name="De vries R.P."/>
            <person name="Grigoriev I.V."/>
            <person name="Mortensen U.H."/>
            <person name="Andersen M.R."/>
            <person name="Baker S.E."/>
        </authorList>
    </citation>
    <scope>NUCLEOTIDE SEQUENCE</scope>
    <source>
        <strain evidence="5">IBT 28561</strain>
    </source>
</reference>
<feature type="binding site" evidence="3">
    <location>
        <position position="195"/>
    </location>
    <ligand>
        <name>dimethylallyl diphosphate</name>
        <dbReference type="ChEBI" id="CHEBI:57623"/>
    </ligand>
</feature>
<evidence type="ECO:0000256" key="2">
    <source>
        <dbReference type="ARBA" id="ARBA00022679"/>
    </source>
</evidence>